<protein>
    <submittedName>
        <fullName evidence="5">MRpL45</fullName>
    </submittedName>
</protein>
<evidence type="ECO:0000313" key="5">
    <source>
        <dbReference type="EMBL" id="KAF6040486.1"/>
    </source>
</evidence>
<evidence type="ECO:0000313" key="6">
    <source>
        <dbReference type="Proteomes" id="UP000593567"/>
    </source>
</evidence>
<accession>A0A7J7KQM8</accession>
<evidence type="ECO:0000256" key="4">
    <source>
        <dbReference type="SAM" id="Phobius"/>
    </source>
</evidence>
<dbReference type="InterPro" id="IPR051975">
    <property type="entry name" value="mtLSU_mL45"/>
</dbReference>
<dbReference type="Proteomes" id="UP000593567">
    <property type="component" value="Unassembled WGS sequence"/>
</dbReference>
<sequence>MAQRLTSLLLRNNSLLVTTCLNQQQTRTINKHFNPKWKRQRREKYLKAPLPDFEAMRSAMNNQLTPAEVRAFMRQRGVLPYAPSSPVVSLSDSGQIFDAYVPKEDDAFVSNVKESFLKKAKQIRGKREIKKFDEEFTVDRFAEEALAIYLEAHELLTRAFPRNFRSEYEDQEDYFKLLDLVSEFGWPQMTGGLEKKTLVWKYVESLEPAKVVHVTSAESKKQGNSYAQPLSDFILNRPQCMLYTCVYNILICCILIIMCCVAIDNGSVRQIWKAHIWQQYCAQRYT</sequence>
<dbReference type="PANTHER" id="PTHR28554">
    <property type="entry name" value="39S RIBOSOMAL PROTEIN L45, MITOCHONDRIAL"/>
    <property type="match status" value="1"/>
</dbReference>
<proteinExistence type="predicted"/>
<dbReference type="EMBL" id="VXIV02000138">
    <property type="protein sequence ID" value="KAF6040486.1"/>
    <property type="molecule type" value="Genomic_DNA"/>
</dbReference>
<evidence type="ECO:0000256" key="2">
    <source>
        <dbReference type="ARBA" id="ARBA00022946"/>
    </source>
</evidence>
<dbReference type="PANTHER" id="PTHR28554:SF1">
    <property type="entry name" value="LARGE RIBOSOMAL SUBUNIT PROTEIN ML45"/>
    <property type="match status" value="1"/>
</dbReference>
<keyword evidence="2" id="KW-0809">Transit peptide</keyword>
<name>A0A7J7KQM8_BUGNE</name>
<keyword evidence="4" id="KW-0812">Transmembrane</keyword>
<dbReference type="GO" id="GO:0005739">
    <property type="term" value="C:mitochondrion"/>
    <property type="evidence" value="ECO:0007669"/>
    <property type="project" value="UniProtKB-SubCell"/>
</dbReference>
<dbReference type="OrthoDB" id="19619at2759"/>
<feature type="transmembrane region" description="Helical" evidence="4">
    <location>
        <begin position="241"/>
        <end position="263"/>
    </location>
</feature>
<evidence type="ECO:0000256" key="3">
    <source>
        <dbReference type="ARBA" id="ARBA00023128"/>
    </source>
</evidence>
<dbReference type="AlphaFoldDB" id="A0A7J7KQM8"/>
<organism evidence="5 6">
    <name type="scientific">Bugula neritina</name>
    <name type="common">Brown bryozoan</name>
    <name type="synonym">Sertularia neritina</name>
    <dbReference type="NCBI Taxonomy" id="10212"/>
    <lineage>
        <taxon>Eukaryota</taxon>
        <taxon>Metazoa</taxon>
        <taxon>Spiralia</taxon>
        <taxon>Lophotrochozoa</taxon>
        <taxon>Bryozoa</taxon>
        <taxon>Gymnolaemata</taxon>
        <taxon>Cheilostomatida</taxon>
        <taxon>Flustrina</taxon>
        <taxon>Buguloidea</taxon>
        <taxon>Bugulidae</taxon>
        <taxon>Bugula</taxon>
    </lineage>
</organism>
<keyword evidence="4" id="KW-1133">Transmembrane helix</keyword>
<keyword evidence="6" id="KW-1185">Reference proteome</keyword>
<comment type="subcellular location">
    <subcellularLocation>
        <location evidence="1">Mitochondrion</location>
    </subcellularLocation>
</comment>
<reference evidence="5" key="1">
    <citation type="submission" date="2020-06" db="EMBL/GenBank/DDBJ databases">
        <title>Draft genome of Bugula neritina, a colonial animal packing powerful symbionts and potential medicines.</title>
        <authorList>
            <person name="Rayko M."/>
        </authorList>
    </citation>
    <scope>NUCLEOTIDE SEQUENCE [LARGE SCALE GENOMIC DNA]</scope>
    <source>
        <strain evidence="5">Kwan_BN1</strain>
    </source>
</reference>
<keyword evidence="4" id="KW-0472">Membrane</keyword>
<dbReference type="Gene3D" id="3.10.450.240">
    <property type="match status" value="1"/>
</dbReference>
<gene>
    <name evidence="5" type="ORF">EB796_001199</name>
</gene>
<evidence type="ECO:0000256" key="1">
    <source>
        <dbReference type="ARBA" id="ARBA00004173"/>
    </source>
</evidence>
<comment type="caution">
    <text evidence="5">The sequence shown here is derived from an EMBL/GenBank/DDBJ whole genome shotgun (WGS) entry which is preliminary data.</text>
</comment>
<keyword evidence="3" id="KW-0496">Mitochondrion</keyword>